<dbReference type="GO" id="GO:0007020">
    <property type="term" value="P:microtubule nucleation"/>
    <property type="evidence" value="ECO:0007669"/>
    <property type="project" value="InterPro"/>
</dbReference>
<dbReference type="Pfam" id="PF04130">
    <property type="entry name" value="GCP_C_terminal"/>
    <property type="match status" value="1"/>
</dbReference>
<dbReference type="STRING" id="1296121.A0A1A6A5I0"/>
<dbReference type="AlphaFoldDB" id="A0A1A6A5I0"/>
<dbReference type="GO" id="GO:0051225">
    <property type="term" value="P:spindle assembly"/>
    <property type="evidence" value="ECO:0007669"/>
    <property type="project" value="TreeGrafter"/>
</dbReference>
<reference evidence="9" key="1">
    <citation type="submission" date="2013-07" db="EMBL/GenBank/DDBJ databases">
        <title>The Genome Sequence of Cryptococcus dejecticola CBS10117.</title>
        <authorList>
            <consortium name="The Broad Institute Genome Sequencing Platform"/>
            <person name="Cuomo C."/>
            <person name="Litvintseva A."/>
            <person name="Chen Y."/>
            <person name="Heitman J."/>
            <person name="Sun S."/>
            <person name="Springer D."/>
            <person name="Dromer F."/>
            <person name="Young S.K."/>
            <person name="Zeng Q."/>
            <person name="Gargeya S."/>
            <person name="Fitzgerald M."/>
            <person name="Abouelleil A."/>
            <person name="Alvarado L."/>
            <person name="Berlin A.M."/>
            <person name="Chapman S.B."/>
            <person name="Dewar J."/>
            <person name="Goldberg J."/>
            <person name="Griggs A."/>
            <person name="Gujja S."/>
            <person name="Hansen M."/>
            <person name="Howarth C."/>
            <person name="Imamovic A."/>
            <person name="Larimer J."/>
            <person name="McCowan C."/>
            <person name="Murphy C."/>
            <person name="Pearson M."/>
            <person name="Priest M."/>
            <person name="Roberts A."/>
            <person name="Saif S."/>
            <person name="Shea T."/>
            <person name="Sykes S."/>
            <person name="Wortman J."/>
            <person name="Nusbaum C."/>
            <person name="Birren B."/>
        </authorList>
    </citation>
    <scope>NUCLEOTIDE SEQUENCE [LARGE SCALE GENOMIC DNA]</scope>
    <source>
        <strain evidence="9">CBS 10117</strain>
    </source>
</reference>
<sequence>MTTVFQLAPLPLEADGSPFASTSKLPDIRPRFVLPPLDDHLSGTERLLGSLRGSSRYDLQDLLTSSPTPKHGLDLQDAREQKVHGKVEKEDEVDEVDIWQKAVEQPEAGPSRRRMFEPLRTWDDLRLSEFEFRCQSPFLSERSIFTFDSLITSLEPPITLPSLGKTAGSIPVHDSAALLQIMLRSTLGTTSTEHLRWNSKKAAYVWIEEGGRPSGAERITANSMIRHFLEVGTSVRRLELIISSQSTLPLTPTHHALLHGLSTYVTFIKERLTVAVEENLNESQSSWIKWLGATQDVRELGQLLCEVMCWPISSSEAVALPTRSSALLSHVYNHLLASMSTTFLHSQSSSTLTLAFLFSQAVGPFLALLKAWVGLSDSPSQDEDIQPDSQPWSDLGITREMRQGHWEYTFLARRMPSFIPRSDGRNLFEAGKNLRILRGATGGSHPLCATVWNLDLGLKWDVEPSRDTRLHTRKVYKEVSRWKHLGNERKNNLSRSASTSKLSASVSQPIKKRRSIAADLFVPPSLPAFTETTTTQNGAPASHDVHTGIPELDDLWAQFSQTPGTHLARVGEAERVTKNLRTPTPLEQLRSFLSRHSTQALLHDSLTLPIFVSTQLLSPLLAHSSLISNSLVSLYLDDLEFLDHLDILYSYWLGGDMDFVHRVSGALFGKDTAGAGEGLGMGKRARTRMRLGLDTASSVRNDATAADDNPGEWGIGLGIGLSERSTWPPGGSELAYALRTTLLEDKLSAGKAAVGPWSEVQDRVSFAIRQLDEEDKGRRAKWMDPQGAALDFLYLSYSPPEPIAPLLPQSVLAKYQSIHNILLKISRCQIVIRTMYFSVLHQSESHDVPTKTGVDSGLARPSSRTTLRRSRDRQVDTLFPPNSSIEKLVQVLRLRMAHFVDAFGGYVDSVIHRKWMSMRKRLAKMRTNDQSGGNSRPTSPTSTQGEYFDPQEYLDQEEQQNDGDEGEHEEDEVFDGIQELKSPRSILAYHQITLNRILTSCLLDEASQGQQVTLKLLMTLFGLILDLGKVLVEIERGLKGWQVGEELIREIEGEWNEKERVFLHALERLSLRANKESDPRDELDILDEGRDDRDDTQDDVQQLLSHDRSGKGGEDDLKELLLRLKFGKVEVKREGRHQG</sequence>
<feature type="region of interest" description="Disordered" evidence="6">
    <location>
        <begin position="487"/>
        <end position="506"/>
    </location>
</feature>
<dbReference type="PANTHER" id="PTHR19302:SF70">
    <property type="entry name" value="GAMMA-TUBULIN COMPLEX COMPONENT 6"/>
    <property type="match status" value="1"/>
</dbReference>
<dbReference type="GO" id="GO:0051011">
    <property type="term" value="F:microtubule minus-end binding"/>
    <property type="evidence" value="ECO:0007669"/>
    <property type="project" value="TreeGrafter"/>
</dbReference>
<dbReference type="EMBL" id="CP144534">
    <property type="protein sequence ID" value="WWC61798.1"/>
    <property type="molecule type" value="Genomic_DNA"/>
</dbReference>
<evidence type="ECO:0000259" key="7">
    <source>
        <dbReference type="Pfam" id="PF04130"/>
    </source>
</evidence>
<name>A0A1A6A5I0_9TREE</name>
<dbReference type="InterPro" id="IPR042241">
    <property type="entry name" value="GCP_C_sf"/>
</dbReference>
<keyword evidence="5" id="KW-0206">Cytoskeleton</keyword>
<evidence type="ECO:0000256" key="1">
    <source>
        <dbReference type="ARBA" id="ARBA00004245"/>
    </source>
</evidence>
<dbReference type="GO" id="GO:0005816">
    <property type="term" value="C:spindle pole body"/>
    <property type="evidence" value="ECO:0007669"/>
    <property type="project" value="UniProtKB-ARBA"/>
</dbReference>
<dbReference type="GO" id="GO:0043015">
    <property type="term" value="F:gamma-tubulin binding"/>
    <property type="evidence" value="ECO:0007669"/>
    <property type="project" value="InterPro"/>
</dbReference>
<evidence type="ECO:0000313" key="11">
    <source>
        <dbReference type="Proteomes" id="UP000078595"/>
    </source>
</evidence>
<dbReference type="GO" id="GO:0005874">
    <property type="term" value="C:microtubule"/>
    <property type="evidence" value="ECO:0007669"/>
    <property type="project" value="UniProtKB-KW"/>
</dbReference>
<feature type="compositionally biased region" description="Low complexity" evidence="6">
    <location>
        <begin position="493"/>
        <end position="506"/>
    </location>
</feature>
<feature type="compositionally biased region" description="Basic and acidic residues" evidence="6">
    <location>
        <begin position="1080"/>
        <end position="1093"/>
    </location>
</feature>
<dbReference type="PANTHER" id="PTHR19302">
    <property type="entry name" value="GAMMA TUBULIN COMPLEX PROTEIN"/>
    <property type="match status" value="1"/>
</dbReference>
<reference evidence="10" key="3">
    <citation type="submission" date="2024-02" db="EMBL/GenBank/DDBJ databases">
        <title>Comparative genomics of Cryptococcus and Kwoniella reveals pathogenesis evolution and contrasting modes of karyotype evolution via chromosome fusion or intercentromeric recombination.</title>
        <authorList>
            <person name="Coelho M.A."/>
            <person name="David-Palma M."/>
            <person name="Shea T."/>
            <person name="Bowers K."/>
            <person name="McGinley-Smith S."/>
            <person name="Mohammad A.W."/>
            <person name="Gnirke A."/>
            <person name="Yurkov A.M."/>
            <person name="Nowrousian M."/>
            <person name="Sun S."/>
            <person name="Cuomo C.A."/>
            <person name="Heitman J."/>
        </authorList>
    </citation>
    <scope>NUCLEOTIDE SEQUENCE</scope>
    <source>
        <strain evidence="10">CBS 10117</strain>
    </source>
</reference>
<reference evidence="10" key="2">
    <citation type="submission" date="2013-07" db="EMBL/GenBank/DDBJ databases">
        <authorList>
            <consortium name="The Broad Institute Genome Sequencing Platform"/>
            <person name="Cuomo C."/>
            <person name="Litvintseva A."/>
            <person name="Chen Y."/>
            <person name="Heitman J."/>
            <person name="Sun S."/>
            <person name="Springer D."/>
            <person name="Dromer F."/>
            <person name="Young S.K."/>
            <person name="Zeng Q."/>
            <person name="Gargeya S."/>
            <person name="Fitzgerald M."/>
            <person name="Abouelleil A."/>
            <person name="Alvarado L."/>
            <person name="Berlin A.M."/>
            <person name="Chapman S.B."/>
            <person name="Dewar J."/>
            <person name="Goldberg J."/>
            <person name="Griggs A."/>
            <person name="Gujja S."/>
            <person name="Hansen M."/>
            <person name="Howarth C."/>
            <person name="Imamovic A."/>
            <person name="Larimer J."/>
            <person name="McCowan C."/>
            <person name="Murphy C."/>
            <person name="Pearson M."/>
            <person name="Priest M."/>
            <person name="Roberts A."/>
            <person name="Saif S."/>
            <person name="Shea T."/>
            <person name="Sykes S."/>
            <person name="Wortman J."/>
            <person name="Nusbaum C."/>
            <person name="Birren B."/>
        </authorList>
    </citation>
    <scope>NUCLEOTIDE SEQUENCE</scope>
    <source>
        <strain evidence="10">CBS 10117</strain>
    </source>
</reference>
<keyword evidence="4" id="KW-0493">Microtubule</keyword>
<evidence type="ECO:0000313" key="9">
    <source>
        <dbReference type="EMBL" id="OBR85305.1"/>
    </source>
</evidence>
<dbReference type="GO" id="GO:0000930">
    <property type="term" value="C:gamma-tubulin complex"/>
    <property type="evidence" value="ECO:0007669"/>
    <property type="project" value="TreeGrafter"/>
</dbReference>
<dbReference type="GeneID" id="28968339"/>
<dbReference type="GO" id="GO:0031122">
    <property type="term" value="P:cytoplasmic microtubule organization"/>
    <property type="evidence" value="ECO:0007669"/>
    <property type="project" value="TreeGrafter"/>
</dbReference>
<feature type="domain" description="Gamma tubulin complex component C-terminal" evidence="7">
    <location>
        <begin position="642"/>
        <end position="1126"/>
    </location>
</feature>
<feature type="region of interest" description="Disordered" evidence="6">
    <location>
        <begin position="846"/>
        <end position="879"/>
    </location>
</feature>
<dbReference type="OrthoDB" id="775571at2759"/>
<evidence type="ECO:0000259" key="8">
    <source>
        <dbReference type="Pfam" id="PF17681"/>
    </source>
</evidence>
<dbReference type="KEGG" id="kdj:28968339"/>
<evidence type="ECO:0000256" key="5">
    <source>
        <dbReference type="ARBA" id="ARBA00023212"/>
    </source>
</evidence>
<feature type="compositionally biased region" description="Basic and acidic residues" evidence="6">
    <location>
        <begin position="1105"/>
        <end position="1114"/>
    </location>
</feature>
<dbReference type="InterPro" id="IPR041470">
    <property type="entry name" value="GCP_N"/>
</dbReference>
<evidence type="ECO:0000256" key="3">
    <source>
        <dbReference type="ARBA" id="ARBA00022490"/>
    </source>
</evidence>
<evidence type="ECO:0000256" key="6">
    <source>
        <dbReference type="SAM" id="MobiDB-lite"/>
    </source>
</evidence>
<dbReference type="Gene3D" id="1.20.120.1900">
    <property type="entry name" value="Gamma-tubulin complex, C-terminal domain"/>
    <property type="match status" value="1"/>
</dbReference>
<dbReference type="GO" id="GO:0051321">
    <property type="term" value="P:meiotic cell cycle"/>
    <property type="evidence" value="ECO:0007669"/>
    <property type="project" value="TreeGrafter"/>
</dbReference>
<keyword evidence="11" id="KW-1185">Reference proteome</keyword>
<dbReference type="Proteomes" id="UP000078595">
    <property type="component" value="Chromosome 5"/>
</dbReference>
<evidence type="ECO:0000313" key="10">
    <source>
        <dbReference type="EMBL" id="WWC61798.1"/>
    </source>
</evidence>
<dbReference type="RefSeq" id="XP_018263147.1">
    <property type="nucleotide sequence ID" value="XM_018407936.1"/>
</dbReference>
<protein>
    <recommendedName>
        <fullName evidence="12">Spindle pole body component</fullName>
    </recommendedName>
</protein>
<evidence type="ECO:0000256" key="2">
    <source>
        <dbReference type="ARBA" id="ARBA00010337"/>
    </source>
</evidence>
<organism evidence="9">
    <name type="scientific">Kwoniella dejecticola CBS 10117</name>
    <dbReference type="NCBI Taxonomy" id="1296121"/>
    <lineage>
        <taxon>Eukaryota</taxon>
        <taxon>Fungi</taxon>
        <taxon>Dikarya</taxon>
        <taxon>Basidiomycota</taxon>
        <taxon>Agaricomycotina</taxon>
        <taxon>Tremellomycetes</taxon>
        <taxon>Tremellales</taxon>
        <taxon>Cryptococcaceae</taxon>
        <taxon>Kwoniella</taxon>
    </lineage>
</organism>
<evidence type="ECO:0000256" key="4">
    <source>
        <dbReference type="ARBA" id="ARBA00022701"/>
    </source>
</evidence>
<feature type="region of interest" description="Disordered" evidence="6">
    <location>
        <begin position="925"/>
        <end position="947"/>
    </location>
</feature>
<dbReference type="InterPro" id="IPR040457">
    <property type="entry name" value="GCP_C"/>
</dbReference>
<gene>
    <name evidence="9" type="ORF">I303_04640</name>
    <name evidence="10" type="ORF">I303_104383</name>
</gene>
<feature type="region of interest" description="Disordered" evidence="6">
    <location>
        <begin position="1080"/>
        <end position="1114"/>
    </location>
</feature>
<dbReference type="GO" id="GO:0000922">
    <property type="term" value="C:spindle pole"/>
    <property type="evidence" value="ECO:0007669"/>
    <property type="project" value="InterPro"/>
</dbReference>
<proteinExistence type="inferred from homology"/>
<comment type="similarity">
    <text evidence="2">Belongs to the TUBGCP family.</text>
</comment>
<dbReference type="GO" id="GO:0000278">
    <property type="term" value="P:mitotic cell cycle"/>
    <property type="evidence" value="ECO:0007669"/>
    <property type="project" value="TreeGrafter"/>
</dbReference>
<dbReference type="InterPro" id="IPR007259">
    <property type="entry name" value="GCP"/>
</dbReference>
<comment type="subcellular location">
    <subcellularLocation>
        <location evidence="1">Cytoplasm</location>
        <location evidence="1">Cytoskeleton</location>
    </subcellularLocation>
</comment>
<feature type="domain" description="Gamma tubulin complex component protein N-terminal" evidence="8">
    <location>
        <begin position="219"/>
        <end position="442"/>
    </location>
</feature>
<evidence type="ECO:0008006" key="12">
    <source>
        <dbReference type="Google" id="ProtNLM"/>
    </source>
</evidence>
<dbReference type="EMBL" id="KI894031">
    <property type="protein sequence ID" value="OBR85305.1"/>
    <property type="molecule type" value="Genomic_DNA"/>
</dbReference>
<keyword evidence="3" id="KW-0963">Cytoplasm</keyword>
<feature type="compositionally biased region" description="Polar residues" evidence="6">
    <location>
        <begin position="928"/>
        <end position="945"/>
    </location>
</feature>
<accession>A0A1A6A5I0</accession>
<dbReference type="Pfam" id="PF17681">
    <property type="entry name" value="GCP_N_terminal"/>
    <property type="match status" value="1"/>
</dbReference>
<dbReference type="VEuPathDB" id="FungiDB:I303_04640"/>